<sequence length="390" mass="44277">MPSQDSLVNLVVSKEEKKQIEKQLKKRNRIAVDSRIQTDLLLIATGVYSPLRGFMGKEDYTRVINDMHLSNGTLWSLPITLPVDKESASLLKEGEEIGLTDERGKLLGVLYLKEKYLYDKIREAELVYQTTDAKHPGVARLLSQGDVLLGGEIRLVKRPTTPFPNYYYDPVEMRKIISEKGWKNVVAFQTRNPIHRAHEYIQKCALELVDGLIIHPLVGHTKADDVPADVRIKSYEALLQNYYPSERTLLGVFPAYMRYAGPREAVFHAICRRNYGCTHMIVGRDHAGVGNYYGTYDAQKLLLSLPPEELGITPLCFEHSFYCKACGSMASEKTCPHTNEDRLILSGTKVREMLRNGQELPAEFTRKEVAEILREAYNNNNGSDGRDDIR</sequence>
<dbReference type="PANTHER" id="PTHR43509:SF1">
    <property type="entry name" value="SULFATE ADENYLYLTRANSFERASE"/>
    <property type="match status" value="1"/>
</dbReference>
<evidence type="ECO:0000256" key="5">
    <source>
        <dbReference type="ARBA" id="ARBA00022840"/>
    </source>
</evidence>
<reference evidence="11 12" key="1">
    <citation type="submission" date="2024-11" db="EMBL/GenBank/DDBJ databases">
        <authorList>
            <person name="Lucas J.A."/>
        </authorList>
    </citation>
    <scope>NUCLEOTIDE SEQUENCE [LARGE SCALE GENOMIC DNA]</scope>
    <source>
        <strain evidence="11 12">Z 5.4</strain>
    </source>
</reference>
<evidence type="ECO:0000313" key="11">
    <source>
        <dbReference type="EMBL" id="MFK9094770.1"/>
    </source>
</evidence>
<feature type="domain" description="ATP-sulfurylase PUA-like" evidence="10">
    <location>
        <begin position="2"/>
        <end position="157"/>
    </location>
</feature>
<evidence type="ECO:0000256" key="1">
    <source>
        <dbReference type="ARBA" id="ARBA00005048"/>
    </source>
</evidence>
<organism evidence="11 12">
    <name type="scientific">Bacillus salipaludis</name>
    <dbReference type="NCBI Taxonomy" id="2547811"/>
    <lineage>
        <taxon>Bacteria</taxon>
        <taxon>Bacillati</taxon>
        <taxon>Bacillota</taxon>
        <taxon>Bacilli</taxon>
        <taxon>Bacillales</taxon>
        <taxon>Bacillaceae</taxon>
        <taxon>Bacillus</taxon>
    </lineage>
</organism>
<evidence type="ECO:0000256" key="3">
    <source>
        <dbReference type="ARBA" id="ARBA00022695"/>
    </source>
</evidence>
<dbReference type="NCBIfam" id="TIGR00339">
    <property type="entry name" value="sopT"/>
    <property type="match status" value="1"/>
</dbReference>
<comment type="catalytic activity">
    <reaction evidence="7 8">
        <text>sulfate + ATP + H(+) = adenosine 5'-phosphosulfate + diphosphate</text>
        <dbReference type="Rhea" id="RHEA:18133"/>
        <dbReference type="ChEBI" id="CHEBI:15378"/>
        <dbReference type="ChEBI" id="CHEBI:16189"/>
        <dbReference type="ChEBI" id="CHEBI:30616"/>
        <dbReference type="ChEBI" id="CHEBI:33019"/>
        <dbReference type="ChEBI" id="CHEBI:58243"/>
        <dbReference type="EC" id="2.7.7.4"/>
    </reaction>
</comment>
<feature type="domain" description="Sulphate adenylyltransferase catalytic" evidence="9">
    <location>
        <begin position="165"/>
        <end position="375"/>
    </location>
</feature>
<dbReference type="InterPro" id="IPR014729">
    <property type="entry name" value="Rossmann-like_a/b/a_fold"/>
</dbReference>
<gene>
    <name evidence="8 11" type="primary">sat</name>
    <name evidence="11" type="ORF">ACJEBI_25260</name>
</gene>
<dbReference type="CDD" id="cd00517">
    <property type="entry name" value="ATPS"/>
    <property type="match status" value="1"/>
</dbReference>
<dbReference type="InterPro" id="IPR024951">
    <property type="entry name" value="Sulfurylase_cat_dom"/>
</dbReference>
<dbReference type="PANTHER" id="PTHR43509">
    <property type="match status" value="1"/>
</dbReference>
<evidence type="ECO:0000313" key="12">
    <source>
        <dbReference type="Proteomes" id="UP001623041"/>
    </source>
</evidence>
<comment type="similarity">
    <text evidence="6 8">Belongs to the sulfate adenylyltransferase family.</text>
</comment>
<name>A0ABW8RRF9_9BACI</name>
<dbReference type="InterPro" id="IPR020792">
    <property type="entry name" value="SO4_adenylyltransferase_pro"/>
</dbReference>
<keyword evidence="2 8" id="KW-0808">Transferase</keyword>
<evidence type="ECO:0000256" key="2">
    <source>
        <dbReference type="ARBA" id="ARBA00022679"/>
    </source>
</evidence>
<comment type="caution">
    <text evidence="11">The sequence shown here is derived from an EMBL/GenBank/DDBJ whole genome shotgun (WGS) entry which is preliminary data.</text>
</comment>
<evidence type="ECO:0000259" key="9">
    <source>
        <dbReference type="Pfam" id="PF01747"/>
    </source>
</evidence>
<dbReference type="SUPFAM" id="SSF88697">
    <property type="entry name" value="PUA domain-like"/>
    <property type="match status" value="1"/>
</dbReference>
<dbReference type="SUPFAM" id="SSF52374">
    <property type="entry name" value="Nucleotidylyl transferase"/>
    <property type="match status" value="1"/>
</dbReference>
<keyword evidence="4 8" id="KW-0547">Nucleotide-binding</keyword>
<protein>
    <recommendedName>
        <fullName evidence="8">Sulfate adenylyltransferase</fullName>
        <ecNumber evidence="8">2.7.7.4</ecNumber>
    </recommendedName>
    <alternativeName>
        <fullName evidence="8">ATP-sulfurylase</fullName>
    </alternativeName>
    <alternativeName>
        <fullName evidence="8">Sulfate adenylate transferase</fullName>
        <shortName evidence="8">SAT</shortName>
    </alternativeName>
</protein>
<evidence type="ECO:0000256" key="4">
    <source>
        <dbReference type="ARBA" id="ARBA00022741"/>
    </source>
</evidence>
<evidence type="ECO:0000259" key="10">
    <source>
        <dbReference type="Pfam" id="PF14306"/>
    </source>
</evidence>
<dbReference type="GO" id="GO:0004781">
    <property type="term" value="F:sulfate adenylyltransferase (ATP) activity"/>
    <property type="evidence" value="ECO:0007669"/>
    <property type="project" value="UniProtKB-EC"/>
</dbReference>
<dbReference type="InterPro" id="IPR025980">
    <property type="entry name" value="ATP-Sase_PUA-like_dom"/>
</dbReference>
<dbReference type="RefSeq" id="WP_406583241.1">
    <property type="nucleotide sequence ID" value="NZ_JBJHQH010000027.1"/>
</dbReference>
<dbReference type="Proteomes" id="UP001623041">
    <property type="component" value="Unassembled WGS sequence"/>
</dbReference>
<keyword evidence="3 8" id="KW-0548">Nucleotidyltransferase</keyword>
<dbReference type="Gene3D" id="3.10.400.10">
    <property type="entry name" value="Sulfate adenylyltransferase"/>
    <property type="match status" value="1"/>
</dbReference>
<dbReference type="Pfam" id="PF14306">
    <property type="entry name" value="PUA_2"/>
    <property type="match status" value="1"/>
</dbReference>
<dbReference type="NCBIfam" id="NF003166">
    <property type="entry name" value="PRK04149.1"/>
    <property type="match status" value="1"/>
</dbReference>
<evidence type="ECO:0000256" key="7">
    <source>
        <dbReference type="ARBA" id="ARBA00049370"/>
    </source>
</evidence>
<dbReference type="EC" id="2.7.7.4" evidence="8"/>
<dbReference type="Gene3D" id="3.40.50.620">
    <property type="entry name" value="HUPs"/>
    <property type="match status" value="1"/>
</dbReference>
<keyword evidence="12" id="KW-1185">Reference proteome</keyword>
<proteinExistence type="inferred from homology"/>
<keyword evidence="5 8" id="KW-0067">ATP-binding</keyword>
<dbReference type="EMBL" id="JBJHQH010000027">
    <property type="protein sequence ID" value="MFK9094770.1"/>
    <property type="molecule type" value="Genomic_DNA"/>
</dbReference>
<dbReference type="Pfam" id="PF01747">
    <property type="entry name" value="ATP-sulfurylase"/>
    <property type="match status" value="1"/>
</dbReference>
<comment type="pathway">
    <text evidence="1 8">Sulfur metabolism; hydrogen sulfide biosynthesis; sulfite from sulfate: step 1/3.</text>
</comment>
<evidence type="ECO:0000256" key="6">
    <source>
        <dbReference type="ARBA" id="ARBA00037980"/>
    </source>
</evidence>
<evidence type="ECO:0000256" key="8">
    <source>
        <dbReference type="HAMAP-Rule" id="MF_00066"/>
    </source>
</evidence>
<accession>A0ABW8RRF9</accession>
<dbReference type="InterPro" id="IPR015947">
    <property type="entry name" value="PUA-like_sf"/>
</dbReference>
<dbReference type="InterPro" id="IPR002650">
    <property type="entry name" value="Sulphate_adenylyltransferase"/>
</dbReference>
<dbReference type="HAMAP" id="MF_00066">
    <property type="entry name" value="Sulf_adenylyltr"/>
    <property type="match status" value="1"/>
</dbReference>